<protein>
    <recommendedName>
        <fullName evidence="4">Carboxypeptidase regulatory-like domain-containing protein</fullName>
    </recommendedName>
</protein>
<keyword evidence="1" id="KW-0732">Signal</keyword>
<feature type="signal peptide" evidence="1">
    <location>
        <begin position="1"/>
        <end position="25"/>
    </location>
</feature>
<sequence length="161" mass="17976">MMKGFCMKIMAALPFRSAWIAAAVAMPLLLSCEISGGSGPNGTYGFPYADFEVEGTVVDDLGQPLSGVRVYFIDQYWGMTYTDVQPDGRFSLYGTFTPSSSMVVTAVDVDMDDGLNWGHYYDARYTVPLTFVEGSDNLADEWFSGLYICEEPILIQMFREW</sequence>
<dbReference type="Proteomes" id="UP000823603">
    <property type="component" value="Unassembled WGS sequence"/>
</dbReference>
<comment type="caution">
    <text evidence="2">The sequence shown here is derived from an EMBL/GenBank/DDBJ whole genome shotgun (WGS) entry which is preliminary data.</text>
</comment>
<proteinExistence type="predicted"/>
<evidence type="ECO:0000313" key="3">
    <source>
        <dbReference type="Proteomes" id="UP000823603"/>
    </source>
</evidence>
<organism evidence="2 3">
    <name type="scientific">Candidatus Cryptobacteroides faecavium</name>
    <dbReference type="NCBI Taxonomy" id="2840762"/>
    <lineage>
        <taxon>Bacteria</taxon>
        <taxon>Pseudomonadati</taxon>
        <taxon>Bacteroidota</taxon>
        <taxon>Bacteroidia</taxon>
        <taxon>Bacteroidales</taxon>
        <taxon>Candidatus Cryptobacteroides</taxon>
    </lineage>
</organism>
<reference evidence="2" key="1">
    <citation type="submission" date="2020-10" db="EMBL/GenBank/DDBJ databases">
        <authorList>
            <person name="Gilroy R."/>
        </authorList>
    </citation>
    <scope>NUCLEOTIDE SEQUENCE</scope>
    <source>
        <strain evidence="2">B2-22910</strain>
    </source>
</reference>
<feature type="chain" id="PRO_5038517132" description="Carboxypeptidase regulatory-like domain-containing protein" evidence="1">
    <location>
        <begin position="26"/>
        <end position="161"/>
    </location>
</feature>
<dbReference type="AlphaFoldDB" id="A0A9D9IGU8"/>
<dbReference type="InterPro" id="IPR008969">
    <property type="entry name" value="CarboxyPept-like_regulatory"/>
</dbReference>
<evidence type="ECO:0000313" key="2">
    <source>
        <dbReference type="EMBL" id="MBO8471831.1"/>
    </source>
</evidence>
<evidence type="ECO:0008006" key="4">
    <source>
        <dbReference type="Google" id="ProtNLM"/>
    </source>
</evidence>
<accession>A0A9D9IGU8</accession>
<reference evidence="2" key="2">
    <citation type="journal article" date="2021" name="PeerJ">
        <title>Extensive microbial diversity within the chicken gut microbiome revealed by metagenomics and culture.</title>
        <authorList>
            <person name="Gilroy R."/>
            <person name="Ravi A."/>
            <person name="Getino M."/>
            <person name="Pursley I."/>
            <person name="Horton D.L."/>
            <person name="Alikhan N.F."/>
            <person name="Baker D."/>
            <person name="Gharbi K."/>
            <person name="Hall N."/>
            <person name="Watson M."/>
            <person name="Adriaenssens E.M."/>
            <person name="Foster-Nyarko E."/>
            <person name="Jarju S."/>
            <person name="Secka A."/>
            <person name="Antonio M."/>
            <person name="Oren A."/>
            <person name="Chaudhuri R.R."/>
            <person name="La Ragione R."/>
            <person name="Hildebrand F."/>
            <person name="Pallen M.J."/>
        </authorList>
    </citation>
    <scope>NUCLEOTIDE SEQUENCE</scope>
    <source>
        <strain evidence="2">B2-22910</strain>
    </source>
</reference>
<dbReference type="EMBL" id="JADIMB010000127">
    <property type="protein sequence ID" value="MBO8471831.1"/>
    <property type="molecule type" value="Genomic_DNA"/>
</dbReference>
<dbReference type="SUPFAM" id="SSF49464">
    <property type="entry name" value="Carboxypeptidase regulatory domain-like"/>
    <property type="match status" value="1"/>
</dbReference>
<gene>
    <name evidence="2" type="ORF">IAB82_08580</name>
</gene>
<dbReference type="PROSITE" id="PS51257">
    <property type="entry name" value="PROKAR_LIPOPROTEIN"/>
    <property type="match status" value="1"/>
</dbReference>
<evidence type="ECO:0000256" key="1">
    <source>
        <dbReference type="SAM" id="SignalP"/>
    </source>
</evidence>
<name>A0A9D9IGU8_9BACT</name>